<accession>A0A919N6B1</accession>
<keyword evidence="2" id="KW-1185">Reference proteome</keyword>
<dbReference type="EMBL" id="BOMW01000026">
    <property type="protein sequence ID" value="GIF05254.1"/>
    <property type="molecule type" value="Genomic_DNA"/>
</dbReference>
<gene>
    <name evidence="1" type="ORF">Asi03nite_27920</name>
</gene>
<organism evidence="1 2">
    <name type="scientific">Actinoplanes siamensis</name>
    <dbReference type="NCBI Taxonomy" id="1223317"/>
    <lineage>
        <taxon>Bacteria</taxon>
        <taxon>Bacillati</taxon>
        <taxon>Actinomycetota</taxon>
        <taxon>Actinomycetes</taxon>
        <taxon>Micromonosporales</taxon>
        <taxon>Micromonosporaceae</taxon>
        <taxon>Actinoplanes</taxon>
    </lineage>
</organism>
<evidence type="ECO:0000313" key="1">
    <source>
        <dbReference type="EMBL" id="GIF05254.1"/>
    </source>
</evidence>
<dbReference type="Proteomes" id="UP000629619">
    <property type="component" value="Unassembled WGS sequence"/>
</dbReference>
<name>A0A919N6B1_9ACTN</name>
<evidence type="ECO:0000313" key="2">
    <source>
        <dbReference type="Proteomes" id="UP000629619"/>
    </source>
</evidence>
<sequence length="57" mass="5764">MVFDQHAHPTAARVGATAGAALGAAYDPDAAYEFGPRRVLEGPGVLNDGGSGRDPGR</sequence>
<reference evidence="1" key="1">
    <citation type="submission" date="2021-01" db="EMBL/GenBank/DDBJ databases">
        <title>Whole genome shotgun sequence of Actinoplanes siamensis NBRC 109076.</title>
        <authorList>
            <person name="Komaki H."/>
            <person name="Tamura T."/>
        </authorList>
    </citation>
    <scope>NUCLEOTIDE SEQUENCE</scope>
    <source>
        <strain evidence="1">NBRC 109076</strain>
    </source>
</reference>
<comment type="caution">
    <text evidence="1">The sequence shown here is derived from an EMBL/GenBank/DDBJ whole genome shotgun (WGS) entry which is preliminary data.</text>
</comment>
<proteinExistence type="predicted"/>
<dbReference type="AlphaFoldDB" id="A0A919N6B1"/>
<dbReference type="RefSeq" id="WP_203679869.1">
    <property type="nucleotide sequence ID" value="NZ_BOMW01000026.1"/>
</dbReference>
<protein>
    <submittedName>
        <fullName evidence="1">Uncharacterized protein</fullName>
    </submittedName>
</protein>